<name>A0AAD6T5H7_9AGAR</name>
<reference evidence="10" key="1">
    <citation type="submission" date="2023-03" db="EMBL/GenBank/DDBJ databases">
        <title>Massive genome expansion in bonnet fungi (Mycena s.s.) driven by repeated elements and novel gene families across ecological guilds.</title>
        <authorList>
            <consortium name="Lawrence Berkeley National Laboratory"/>
            <person name="Harder C.B."/>
            <person name="Miyauchi S."/>
            <person name="Viragh M."/>
            <person name="Kuo A."/>
            <person name="Thoen E."/>
            <person name="Andreopoulos B."/>
            <person name="Lu D."/>
            <person name="Skrede I."/>
            <person name="Drula E."/>
            <person name="Henrissat B."/>
            <person name="Morin E."/>
            <person name="Kohler A."/>
            <person name="Barry K."/>
            <person name="LaButti K."/>
            <person name="Morin E."/>
            <person name="Salamov A."/>
            <person name="Lipzen A."/>
            <person name="Mereny Z."/>
            <person name="Hegedus B."/>
            <person name="Baldrian P."/>
            <person name="Stursova M."/>
            <person name="Weitz H."/>
            <person name="Taylor A."/>
            <person name="Grigoriev I.V."/>
            <person name="Nagy L.G."/>
            <person name="Martin F."/>
            <person name="Kauserud H."/>
        </authorList>
    </citation>
    <scope>NUCLEOTIDE SEQUENCE</scope>
    <source>
        <strain evidence="10">CBHHK200</strain>
    </source>
</reference>
<dbReference type="AlphaFoldDB" id="A0AAD6T5H7"/>
<evidence type="ECO:0000256" key="4">
    <source>
        <dbReference type="ARBA" id="ARBA00022617"/>
    </source>
</evidence>
<evidence type="ECO:0000259" key="9">
    <source>
        <dbReference type="PROSITE" id="PS50873"/>
    </source>
</evidence>
<keyword evidence="8" id="KW-0732">Signal</keyword>
<gene>
    <name evidence="10" type="ORF">C8F04DRAFT_1084899</name>
</gene>
<dbReference type="Gene3D" id="1.10.420.10">
    <property type="entry name" value="Peroxidase, domain 2"/>
    <property type="match status" value="1"/>
</dbReference>
<evidence type="ECO:0000256" key="1">
    <source>
        <dbReference type="ARBA" id="ARBA00003917"/>
    </source>
</evidence>
<evidence type="ECO:0000313" key="10">
    <source>
        <dbReference type="EMBL" id="KAJ7039808.1"/>
    </source>
</evidence>
<evidence type="ECO:0000256" key="5">
    <source>
        <dbReference type="ARBA" id="ARBA00022723"/>
    </source>
</evidence>
<protein>
    <recommendedName>
        <fullName evidence="8">Peroxidase</fullName>
        <ecNumber evidence="8">1.11.1.-</ecNumber>
    </recommendedName>
</protein>
<feature type="chain" id="PRO_5041768337" description="Peroxidase" evidence="8">
    <location>
        <begin position="22"/>
        <end position="582"/>
    </location>
</feature>
<dbReference type="Proteomes" id="UP001218188">
    <property type="component" value="Unassembled WGS sequence"/>
</dbReference>
<keyword evidence="4" id="KW-0349">Heme</keyword>
<dbReference type="EC" id="1.11.1.-" evidence="8"/>
<dbReference type="InterPro" id="IPR044831">
    <property type="entry name" value="Ccp1-like"/>
</dbReference>
<accession>A0AAD6T5H7</accession>
<comment type="caution">
    <text evidence="10">The sequence shown here is derived from an EMBL/GenBank/DDBJ whole genome shotgun (WGS) entry which is preliminary data.</text>
</comment>
<keyword evidence="5" id="KW-0479">Metal-binding</keyword>
<dbReference type="InterPro" id="IPR010255">
    <property type="entry name" value="Haem_peroxidase_sf"/>
</dbReference>
<evidence type="ECO:0000256" key="2">
    <source>
        <dbReference type="ARBA" id="ARBA00005997"/>
    </source>
</evidence>
<comment type="function">
    <text evidence="1">Destroys radicals which are normally produced within the cells and which are toxic to biological systems.</text>
</comment>
<dbReference type="InterPro" id="IPR002016">
    <property type="entry name" value="Haem_peroxidase"/>
</dbReference>
<dbReference type="PRINTS" id="PR00458">
    <property type="entry name" value="PEROXIDASE"/>
</dbReference>
<evidence type="ECO:0000313" key="11">
    <source>
        <dbReference type="Proteomes" id="UP001218188"/>
    </source>
</evidence>
<dbReference type="GO" id="GO:0042744">
    <property type="term" value="P:hydrogen peroxide catabolic process"/>
    <property type="evidence" value="ECO:0007669"/>
    <property type="project" value="TreeGrafter"/>
</dbReference>
<dbReference type="Pfam" id="PF00141">
    <property type="entry name" value="peroxidase"/>
    <property type="match status" value="1"/>
</dbReference>
<dbReference type="InterPro" id="IPR002207">
    <property type="entry name" value="Peroxidase_I"/>
</dbReference>
<dbReference type="PANTHER" id="PTHR31356:SF53">
    <property type="entry name" value="HEME PEROXIDASE"/>
    <property type="match status" value="1"/>
</dbReference>
<comment type="similarity">
    <text evidence="2">Belongs to the peroxidase family. Cytochrome c peroxidase subfamily.</text>
</comment>
<dbReference type="SUPFAM" id="SSF48113">
    <property type="entry name" value="Heme-dependent peroxidases"/>
    <property type="match status" value="1"/>
</dbReference>
<dbReference type="GO" id="GO:0034599">
    <property type="term" value="P:cellular response to oxidative stress"/>
    <property type="evidence" value="ECO:0007669"/>
    <property type="project" value="InterPro"/>
</dbReference>
<evidence type="ECO:0000256" key="8">
    <source>
        <dbReference type="RuleBase" id="RU363051"/>
    </source>
</evidence>
<feature type="domain" description="Plant heme peroxidase family profile" evidence="9">
    <location>
        <begin position="121"/>
        <end position="283"/>
    </location>
</feature>
<dbReference type="GO" id="GO:0000302">
    <property type="term" value="P:response to reactive oxygen species"/>
    <property type="evidence" value="ECO:0007669"/>
    <property type="project" value="TreeGrafter"/>
</dbReference>
<evidence type="ECO:0000256" key="6">
    <source>
        <dbReference type="ARBA" id="ARBA00023002"/>
    </source>
</evidence>
<keyword evidence="7" id="KW-0408">Iron</keyword>
<keyword evidence="11" id="KW-1185">Reference proteome</keyword>
<dbReference type="GO" id="GO:0004601">
    <property type="term" value="F:peroxidase activity"/>
    <property type="evidence" value="ECO:0007669"/>
    <property type="project" value="UniProtKB-KW"/>
</dbReference>
<dbReference type="PRINTS" id="PR00459">
    <property type="entry name" value="ASPEROXIDASE"/>
</dbReference>
<dbReference type="Gene3D" id="1.10.520.10">
    <property type="match status" value="1"/>
</dbReference>
<evidence type="ECO:0000256" key="3">
    <source>
        <dbReference type="ARBA" id="ARBA00022559"/>
    </source>
</evidence>
<evidence type="ECO:0000256" key="7">
    <source>
        <dbReference type="ARBA" id="ARBA00023004"/>
    </source>
</evidence>
<keyword evidence="3 8" id="KW-0575">Peroxidase</keyword>
<organism evidence="10 11">
    <name type="scientific">Mycena alexandri</name>
    <dbReference type="NCBI Taxonomy" id="1745969"/>
    <lineage>
        <taxon>Eukaryota</taxon>
        <taxon>Fungi</taxon>
        <taxon>Dikarya</taxon>
        <taxon>Basidiomycota</taxon>
        <taxon>Agaricomycotina</taxon>
        <taxon>Agaricomycetes</taxon>
        <taxon>Agaricomycetidae</taxon>
        <taxon>Agaricales</taxon>
        <taxon>Marasmiineae</taxon>
        <taxon>Mycenaceae</taxon>
        <taxon>Mycena</taxon>
    </lineage>
</organism>
<sequence>MLNIGLPRPLVLLCFSALVHGYQWPSPQYDALEDFLYEGGRPDGSSMAQLVTPCKLRAGTNTTVAAEWVRLVYHDTATHNISDGTGGLDGSIFFETGRSENVGSGMNNTLSDFSQYPSKYISRADIIAIGTVWAVATCSGPVIPLRGGRIDADVAGPLGVPDPSDTLDSLTNNFAKQGYNVSEMIQLVACGHTLGGVRYPDFPTVVAPDSNPSDVVVALFDDTQAFDHNIITQYLDGSTQDPLIVKNQTMASDTRVFGADGNVTMKSMSSADSFAQTCTTIFDKMLSTVPSSVTLTDPIALLPVKVSGVQLTVDTAGQRLQLQASVRLVLSSNNTSVKMYWCDRYGSSANCAGKLQRLAAPGGSATVSSPTSLAMGVTLKKYQFVVPIDPSQSVSKFWFEVDYGNGTITTEDNGGAGYVVDQDQVLWVPSLSRGKNVLTGAQGVFVTAAVKTGTAPSKVYISCFGRATTNYLPANFTYDLSLNSTLPAMAGYDFYSAEATDDFGATMIFDLVGVAGNGTQWVDGDRFSGLIGIALPAQSTVNSTTQGAGVGGGKGASAAVRGKARWAVVLGAVGLLWTVAYL</sequence>
<dbReference type="GO" id="GO:0046872">
    <property type="term" value="F:metal ion binding"/>
    <property type="evidence" value="ECO:0007669"/>
    <property type="project" value="UniProtKB-UniRule"/>
</dbReference>
<dbReference type="EMBL" id="JARJCM010000025">
    <property type="protein sequence ID" value="KAJ7039808.1"/>
    <property type="molecule type" value="Genomic_DNA"/>
</dbReference>
<dbReference type="PANTHER" id="PTHR31356">
    <property type="entry name" value="THYLAKOID LUMENAL 29 KDA PROTEIN, CHLOROPLASTIC-RELATED"/>
    <property type="match status" value="1"/>
</dbReference>
<keyword evidence="6 8" id="KW-0560">Oxidoreductase</keyword>
<dbReference type="GO" id="GO:0020037">
    <property type="term" value="F:heme binding"/>
    <property type="evidence" value="ECO:0007669"/>
    <property type="project" value="UniProtKB-UniRule"/>
</dbReference>
<proteinExistence type="inferred from homology"/>
<feature type="signal peptide" evidence="8">
    <location>
        <begin position="1"/>
        <end position="21"/>
    </location>
</feature>
<dbReference type="PROSITE" id="PS50873">
    <property type="entry name" value="PEROXIDASE_4"/>
    <property type="match status" value="1"/>
</dbReference>